<evidence type="ECO:0000313" key="8">
    <source>
        <dbReference type="EMBL" id="MEQ2196385.1"/>
    </source>
</evidence>
<evidence type="ECO:0000256" key="6">
    <source>
        <dbReference type="SAM" id="MobiDB-lite"/>
    </source>
</evidence>
<comment type="caution">
    <text evidence="8">The sequence shown here is derived from an EMBL/GenBank/DDBJ whole genome shotgun (WGS) entry which is preliminary data.</text>
</comment>
<dbReference type="PROSITE" id="PS01187">
    <property type="entry name" value="EGF_CA"/>
    <property type="match status" value="1"/>
</dbReference>
<dbReference type="EMBL" id="JAHRIN010016860">
    <property type="protein sequence ID" value="MEQ2196385.1"/>
    <property type="molecule type" value="Genomic_DNA"/>
</dbReference>
<dbReference type="PROSITE" id="PS00010">
    <property type="entry name" value="ASX_HYDROXYL"/>
    <property type="match status" value="1"/>
</dbReference>
<dbReference type="InterPro" id="IPR018097">
    <property type="entry name" value="EGF_Ca-bd_CS"/>
</dbReference>
<protein>
    <recommendedName>
        <fullName evidence="7">EGF-like domain-containing protein</fullName>
    </recommendedName>
</protein>
<comment type="caution">
    <text evidence="5">Lacks conserved residue(s) required for the propagation of feature annotation.</text>
</comment>
<dbReference type="SUPFAM" id="SSF57184">
    <property type="entry name" value="Growth factor receptor domain"/>
    <property type="match status" value="1"/>
</dbReference>
<evidence type="ECO:0000256" key="5">
    <source>
        <dbReference type="PROSITE-ProRule" id="PRU00076"/>
    </source>
</evidence>
<dbReference type="PANTHER" id="PTHR24050">
    <property type="entry name" value="PA14 DOMAIN-CONTAINING PROTEIN"/>
    <property type="match status" value="1"/>
</dbReference>
<evidence type="ECO:0000256" key="1">
    <source>
        <dbReference type="ARBA" id="ARBA00022536"/>
    </source>
</evidence>
<evidence type="ECO:0000259" key="7">
    <source>
        <dbReference type="PROSITE" id="PS50026"/>
    </source>
</evidence>
<dbReference type="Pfam" id="PF07645">
    <property type="entry name" value="EGF_CA"/>
    <property type="match status" value="1"/>
</dbReference>
<feature type="region of interest" description="Disordered" evidence="6">
    <location>
        <begin position="290"/>
        <end position="313"/>
    </location>
</feature>
<accession>A0ABV0QKP3</accession>
<dbReference type="PROSITE" id="PS00022">
    <property type="entry name" value="EGF_1"/>
    <property type="match status" value="1"/>
</dbReference>
<dbReference type="PROSITE" id="PS01186">
    <property type="entry name" value="EGF_2"/>
    <property type="match status" value="2"/>
</dbReference>
<dbReference type="SMART" id="SM00181">
    <property type="entry name" value="EGF"/>
    <property type="match status" value="2"/>
</dbReference>
<dbReference type="InterPro" id="IPR000152">
    <property type="entry name" value="EGF-type_Asp/Asn_hydroxyl_site"/>
</dbReference>
<dbReference type="Gene3D" id="2.10.25.10">
    <property type="entry name" value="Laminin"/>
    <property type="match status" value="2"/>
</dbReference>
<dbReference type="InterPro" id="IPR009030">
    <property type="entry name" value="Growth_fac_rcpt_cys_sf"/>
</dbReference>
<dbReference type="Proteomes" id="UP001434883">
    <property type="component" value="Unassembled WGS sequence"/>
</dbReference>
<feature type="disulfide bond" evidence="5">
    <location>
        <begin position="254"/>
        <end position="264"/>
    </location>
</feature>
<dbReference type="PROSITE" id="PS50026">
    <property type="entry name" value="EGF_3"/>
    <property type="match status" value="2"/>
</dbReference>
<proteinExistence type="predicted"/>
<feature type="disulfide bond" evidence="5">
    <location>
        <begin position="238"/>
        <end position="247"/>
    </location>
</feature>
<keyword evidence="9" id="KW-1185">Reference proteome</keyword>
<dbReference type="SMART" id="SM00179">
    <property type="entry name" value="EGF_CA"/>
    <property type="match status" value="1"/>
</dbReference>
<sequence length="313" mass="34108">MHLMNAYCLGKISTHLRHQYSNNVPFVAGNITDIQREEPGRSLLSVILFSSSLQLAQRQSVRARRGKRGKEEDDVPRAALLHRPPLPPCDGHSPVFRAPRKEGVRPGPPSQRCHGNRVLRPAGAQALHHPVSGPSPLQHIQNNVLAGLPPGEQTSIELTFLPRLLPRLAEISLTQLQPRKWRLEAACHQRSSSVELLLRMKHIEFLVRATACIKLYKALCAQPCVNGGTCLKPNKCGCPPGWTGHQCQTDVDECGGRQPCAQLCMNTAGSYRCACRDGFRLAGDGRSCHQLPSPPTPTQSSQAAVGGHADAGK</sequence>
<feature type="domain" description="EGF-like" evidence="7">
    <location>
        <begin position="216"/>
        <end position="248"/>
    </location>
</feature>
<dbReference type="InterPro" id="IPR013111">
    <property type="entry name" value="EGF_extracell"/>
</dbReference>
<dbReference type="InterPro" id="IPR049883">
    <property type="entry name" value="NOTCH1_EGF-like"/>
</dbReference>
<feature type="domain" description="EGF-like" evidence="7">
    <location>
        <begin position="250"/>
        <end position="289"/>
    </location>
</feature>
<evidence type="ECO:0000313" key="9">
    <source>
        <dbReference type="Proteomes" id="UP001434883"/>
    </source>
</evidence>
<evidence type="ECO:0000256" key="3">
    <source>
        <dbReference type="ARBA" id="ARBA00022737"/>
    </source>
</evidence>
<dbReference type="InterPro" id="IPR001881">
    <property type="entry name" value="EGF-like_Ca-bd_dom"/>
</dbReference>
<keyword evidence="3" id="KW-0677">Repeat</keyword>
<dbReference type="Pfam" id="PF07974">
    <property type="entry name" value="EGF_2"/>
    <property type="match status" value="1"/>
</dbReference>
<reference evidence="8 9" key="1">
    <citation type="submission" date="2021-06" db="EMBL/GenBank/DDBJ databases">
        <authorList>
            <person name="Palmer J.M."/>
        </authorList>
    </citation>
    <scope>NUCLEOTIDE SEQUENCE [LARGE SCALE GENOMIC DNA]</scope>
    <source>
        <strain evidence="8 9">XC_2019</strain>
        <tissue evidence="8">Muscle</tissue>
    </source>
</reference>
<name>A0ABV0QKP3_9TELE</name>
<keyword evidence="1 5" id="KW-0245">EGF-like domain</keyword>
<gene>
    <name evidence="8" type="ORF">XENOCAPTIV_023867</name>
</gene>
<feature type="disulfide bond" evidence="5">
    <location>
        <begin position="220"/>
        <end position="230"/>
    </location>
</feature>
<dbReference type="CDD" id="cd00054">
    <property type="entry name" value="EGF_CA"/>
    <property type="match status" value="2"/>
</dbReference>
<organism evidence="8 9">
    <name type="scientific">Xenoophorus captivus</name>
    <dbReference type="NCBI Taxonomy" id="1517983"/>
    <lineage>
        <taxon>Eukaryota</taxon>
        <taxon>Metazoa</taxon>
        <taxon>Chordata</taxon>
        <taxon>Craniata</taxon>
        <taxon>Vertebrata</taxon>
        <taxon>Euteleostomi</taxon>
        <taxon>Actinopterygii</taxon>
        <taxon>Neopterygii</taxon>
        <taxon>Teleostei</taxon>
        <taxon>Neoteleostei</taxon>
        <taxon>Acanthomorphata</taxon>
        <taxon>Ovalentaria</taxon>
        <taxon>Atherinomorphae</taxon>
        <taxon>Cyprinodontiformes</taxon>
        <taxon>Goodeidae</taxon>
        <taxon>Xenoophorus</taxon>
    </lineage>
</organism>
<dbReference type="InterPro" id="IPR000742">
    <property type="entry name" value="EGF"/>
</dbReference>
<keyword evidence="4 5" id="KW-1015">Disulfide bond</keyword>
<keyword evidence="2" id="KW-0732">Signal</keyword>
<dbReference type="PANTHER" id="PTHR24050:SF28">
    <property type="entry name" value="UROMODULIN-LIKE"/>
    <property type="match status" value="1"/>
</dbReference>
<evidence type="ECO:0000256" key="2">
    <source>
        <dbReference type="ARBA" id="ARBA00022729"/>
    </source>
</evidence>
<evidence type="ECO:0000256" key="4">
    <source>
        <dbReference type="ARBA" id="ARBA00023157"/>
    </source>
</evidence>
<dbReference type="InterPro" id="IPR052235">
    <property type="entry name" value="Nephronectin_domain"/>
</dbReference>